<evidence type="ECO:0000256" key="3">
    <source>
        <dbReference type="ARBA" id="ARBA00022552"/>
    </source>
</evidence>
<keyword evidence="3 5" id="KW-0698">rRNA processing</keyword>
<comment type="function">
    <text evidence="5">An accessory protein needed during the final step in the assembly of 30S ribosomal subunit, possibly for assembly of the head region. Essential for efficient processing of 16S rRNA. May be needed both before and after RbfA during the maturation of 16S rRNA. It has affinity for free ribosomal 30S subunits but not for 70S ribosomes.</text>
</comment>
<evidence type="ECO:0000256" key="6">
    <source>
        <dbReference type="SAM" id="MobiDB-lite"/>
    </source>
</evidence>
<dbReference type="InterPro" id="IPR056792">
    <property type="entry name" value="PRC_RimM"/>
</dbReference>
<dbReference type="Gene3D" id="2.30.30.240">
    <property type="entry name" value="PRC-barrel domain"/>
    <property type="match status" value="1"/>
</dbReference>
<comment type="domain">
    <text evidence="5">The PRC barrel domain binds ribosomal protein uS19.</text>
</comment>
<evidence type="ECO:0000256" key="4">
    <source>
        <dbReference type="ARBA" id="ARBA00023186"/>
    </source>
</evidence>
<dbReference type="InterPro" id="IPR002676">
    <property type="entry name" value="RimM_N"/>
</dbReference>
<feature type="compositionally biased region" description="Basic residues" evidence="6">
    <location>
        <begin position="172"/>
        <end position="181"/>
    </location>
</feature>
<dbReference type="Gene3D" id="2.40.30.60">
    <property type="entry name" value="RimM"/>
    <property type="match status" value="1"/>
</dbReference>
<keyword evidence="1 5" id="KW-0963">Cytoplasm</keyword>
<comment type="similarity">
    <text evidence="5">Belongs to the RimM family.</text>
</comment>
<evidence type="ECO:0000259" key="8">
    <source>
        <dbReference type="Pfam" id="PF24986"/>
    </source>
</evidence>
<dbReference type="PANTHER" id="PTHR33692">
    <property type="entry name" value="RIBOSOME MATURATION FACTOR RIMM"/>
    <property type="match status" value="1"/>
</dbReference>
<feature type="domain" description="Ribosome maturation factor RimM PRC barrel" evidence="8">
    <location>
        <begin position="112"/>
        <end position="216"/>
    </location>
</feature>
<name>A0A928VX43_9CYAN</name>
<dbReference type="InterPro" id="IPR036976">
    <property type="entry name" value="RimM_N_sf"/>
</dbReference>
<evidence type="ECO:0000313" key="10">
    <source>
        <dbReference type="Proteomes" id="UP000621799"/>
    </source>
</evidence>
<feature type="region of interest" description="Disordered" evidence="6">
    <location>
        <begin position="154"/>
        <end position="181"/>
    </location>
</feature>
<keyword evidence="2 5" id="KW-0690">Ribosome biogenesis</keyword>
<dbReference type="PANTHER" id="PTHR33692:SF1">
    <property type="entry name" value="RIBOSOME MATURATION FACTOR RIMM"/>
    <property type="match status" value="1"/>
</dbReference>
<dbReference type="GO" id="GO:0005737">
    <property type="term" value="C:cytoplasm"/>
    <property type="evidence" value="ECO:0007669"/>
    <property type="project" value="UniProtKB-SubCell"/>
</dbReference>
<dbReference type="NCBIfam" id="TIGR02273">
    <property type="entry name" value="16S_RimM"/>
    <property type="match status" value="1"/>
</dbReference>
<comment type="subunit">
    <text evidence="5">Binds ribosomal protein uS19.</text>
</comment>
<sequence length="222" mass="25217">MTDEESPSTSWLQIGKIVSPQGLRGQLRVYPNSDFPERFLEPGTRWLQRHSTQEPEKVELLNGREIPGKKLYVITLAGVETREAADAFRGALLLVPQDDRLELDEDEYHVLDIVGLMVFHRQTGTRLGTVVDVMTAGHDLLQVKLDVELMARQSPEDENLESHDAENSSSKPGRKKRRSKKKKAPLDTVLIPFVWDIVPVIDLENDRIEIDPPPGLLDLRFH</sequence>
<gene>
    <name evidence="5 9" type="primary">rimM</name>
    <name evidence="9" type="ORF">IQ235_03580</name>
</gene>
<dbReference type="GO" id="GO:0005840">
    <property type="term" value="C:ribosome"/>
    <property type="evidence" value="ECO:0007669"/>
    <property type="project" value="InterPro"/>
</dbReference>
<dbReference type="InterPro" id="IPR011961">
    <property type="entry name" value="RimM"/>
</dbReference>
<comment type="subcellular location">
    <subcellularLocation>
        <location evidence="5">Cytoplasm</location>
    </subcellularLocation>
</comment>
<dbReference type="Pfam" id="PF01782">
    <property type="entry name" value="RimM"/>
    <property type="match status" value="1"/>
</dbReference>
<accession>A0A928VX43</accession>
<dbReference type="EMBL" id="JADEXN010000038">
    <property type="protein sequence ID" value="MBE9039871.1"/>
    <property type="molecule type" value="Genomic_DNA"/>
</dbReference>
<feature type="domain" description="RimM N-terminal" evidence="7">
    <location>
        <begin position="13"/>
        <end position="99"/>
    </location>
</feature>
<evidence type="ECO:0000256" key="2">
    <source>
        <dbReference type="ARBA" id="ARBA00022517"/>
    </source>
</evidence>
<dbReference type="AlphaFoldDB" id="A0A928VX43"/>
<dbReference type="HAMAP" id="MF_00014">
    <property type="entry name" value="Ribosome_mat_RimM"/>
    <property type="match status" value="1"/>
</dbReference>
<dbReference type="InterPro" id="IPR009000">
    <property type="entry name" value="Transl_B-barrel_sf"/>
</dbReference>
<evidence type="ECO:0000256" key="1">
    <source>
        <dbReference type="ARBA" id="ARBA00022490"/>
    </source>
</evidence>
<comment type="caution">
    <text evidence="9">The sequence shown here is derived from an EMBL/GenBank/DDBJ whole genome shotgun (WGS) entry which is preliminary data.</text>
</comment>
<evidence type="ECO:0000313" key="9">
    <source>
        <dbReference type="EMBL" id="MBE9039871.1"/>
    </source>
</evidence>
<dbReference type="GO" id="GO:0043022">
    <property type="term" value="F:ribosome binding"/>
    <property type="evidence" value="ECO:0007669"/>
    <property type="project" value="InterPro"/>
</dbReference>
<proteinExistence type="inferred from homology"/>
<keyword evidence="4 5" id="KW-0143">Chaperone</keyword>
<protein>
    <recommendedName>
        <fullName evidence="5">Ribosome maturation factor RimM</fullName>
    </recommendedName>
</protein>
<dbReference type="Pfam" id="PF24986">
    <property type="entry name" value="PRC_RimM"/>
    <property type="match status" value="1"/>
</dbReference>
<evidence type="ECO:0000259" key="7">
    <source>
        <dbReference type="Pfam" id="PF01782"/>
    </source>
</evidence>
<dbReference type="Proteomes" id="UP000621799">
    <property type="component" value="Unassembled WGS sequence"/>
</dbReference>
<dbReference type="SUPFAM" id="SSF50447">
    <property type="entry name" value="Translation proteins"/>
    <property type="match status" value="1"/>
</dbReference>
<dbReference type="GO" id="GO:0006364">
    <property type="term" value="P:rRNA processing"/>
    <property type="evidence" value="ECO:0007669"/>
    <property type="project" value="UniProtKB-UniRule"/>
</dbReference>
<dbReference type="RefSeq" id="WP_264320128.1">
    <property type="nucleotide sequence ID" value="NZ_JADEXN010000038.1"/>
</dbReference>
<dbReference type="GO" id="GO:0042274">
    <property type="term" value="P:ribosomal small subunit biogenesis"/>
    <property type="evidence" value="ECO:0007669"/>
    <property type="project" value="UniProtKB-UniRule"/>
</dbReference>
<keyword evidence="10" id="KW-1185">Reference proteome</keyword>
<evidence type="ECO:0000256" key="5">
    <source>
        <dbReference type="HAMAP-Rule" id="MF_00014"/>
    </source>
</evidence>
<organism evidence="9 10">
    <name type="scientific">Zarconia navalis LEGE 11467</name>
    <dbReference type="NCBI Taxonomy" id="1828826"/>
    <lineage>
        <taxon>Bacteria</taxon>
        <taxon>Bacillati</taxon>
        <taxon>Cyanobacteriota</taxon>
        <taxon>Cyanophyceae</taxon>
        <taxon>Oscillatoriophycideae</taxon>
        <taxon>Oscillatoriales</taxon>
        <taxon>Oscillatoriales incertae sedis</taxon>
        <taxon>Zarconia</taxon>
        <taxon>Zarconia navalis</taxon>
    </lineage>
</organism>
<reference evidence="9" key="1">
    <citation type="submission" date="2020-10" db="EMBL/GenBank/DDBJ databases">
        <authorList>
            <person name="Castelo-Branco R."/>
            <person name="Eusebio N."/>
            <person name="Adriana R."/>
            <person name="Vieira A."/>
            <person name="Brugerolle De Fraissinette N."/>
            <person name="Rezende De Castro R."/>
            <person name="Schneider M.P."/>
            <person name="Vasconcelos V."/>
            <person name="Leao P.N."/>
        </authorList>
    </citation>
    <scope>NUCLEOTIDE SEQUENCE</scope>
    <source>
        <strain evidence="9">LEGE 11467</strain>
    </source>
</reference>